<evidence type="ECO:0000313" key="3">
    <source>
        <dbReference type="Proteomes" id="UP001374535"/>
    </source>
</evidence>
<dbReference type="EMBL" id="CP144690">
    <property type="protein sequence ID" value="WVY92091.1"/>
    <property type="molecule type" value="Genomic_DNA"/>
</dbReference>
<organism evidence="2 3">
    <name type="scientific">Vigna mungo</name>
    <name type="common">Black gram</name>
    <name type="synonym">Phaseolus mungo</name>
    <dbReference type="NCBI Taxonomy" id="3915"/>
    <lineage>
        <taxon>Eukaryota</taxon>
        <taxon>Viridiplantae</taxon>
        <taxon>Streptophyta</taxon>
        <taxon>Embryophyta</taxon>
        <taxon>Tracheophyta</taxon>
        <taxon>Spermatophyta</taxon>
        <taxon>Magnoliopsida</taxon>
        <taxon>eudicotyledons</taxon>
        <taxon>Gunneridae</taxon>
        <taxon>Pentapetalae</taxon>
        <taxon>rosids</taxon>
        <taxon>fabids</taxon>
        <taxon>Fabales</taxon>
        <taxon>Fabaceae</taxon>
        <taxon>Papilionoideae</taxon>
        <taxon>50 kb inversion clade</taxon>
        <taxon>NPAAA clade</taxon>
        <taxon>indigoferoid/millettioid clade</taxon>
        <taxon>Phaseoleae</taxon>
        <taxon>Vigna</taxon>
    </lineage>
</organism>
<evidence type="ECO:0000256" key="1">
    <source>
        <dbReference type="SAM" id="MobiDB-lite"/>
    </source>
</evidence>
<gene>
    <name evidence="2" type="ORF">V8G54_037605</name>
</gene>
<reference evidence="2 3" key="1">
    <citation type="journal article" date="2023" name="Life. Sci Alliance">
        <title>Evolutionary insights into 3D genome organization and epigenetic landscape of Vigna mungo.</title>
        <authorList>
            <person name="Junaid A."/>
            <person name="Singh B."/>
            <person name="Bhatia S."/>
        </authorList>
    </citation>
    <scope>NUCLEOTIDE SEQUENCE [LARGE SCALE GENOMIC DNA]</scope>
    <source>
        <strain evidence="2">Urdbean</strain>
    </source>
</reference>
<dbReference type="PROSITE" id="PS51257">
    <property type="entry name" value="PROKAR_LIPOPROTEIN"/>
    <property type="match status" value="1"/>
</dbReference>
<proteinExistence type="predicted"/>
<dbReference type="Proteomes" id="UP001374535">
    <property type="component" value="Chromosome 11"/>
</dbReference>
<name>A0AAQ3MJG3_VIGMU</name>
<dbReference type="AlphaFoldDB" id="A0AAQ3MJG3"/>
<protein>
    <submittedName>
        <fullName evidence="2">Uncharacterized protein</fullName>
    </submittedName>
</protein>
<sequence>MDSASIRICHILSKITNQVISLASCDGRMAFFFVTLTPMNNLALSRTVVNRFAPSAACSGVRETHGAYFVLRGRNDPVTVIRNLGLGPNGLLLGENKQPLDLLRPGLRAPQPPTEHEADRRQDEADHRDEDQAPKP</sequence>
<accession>A0AAQ3MJG3</accession>
<evidence type="ECO:0000313" key="2">
    <source>
        <dbReference type="EMBL" id="WVY92091.1"/>
    </source>
</evidence>
<feature type="region of interest" description="Disordered" evidence="1">
    <location>
        <begin position="102"/>
        <end position="136"/>
    </location>
</feature>
<feature type="compositionally biased region" description="Basic and acidic residues" evidence="1">
    <location>
        <begin position="114"/>
        <end position="136"/>
    </location>
</feature>
<keyword evidence="3" id="KW-1185">Reference proteome</keyword>